<name>A0AAV7LVY9_PLEWA</name>
<feature type="compositionally biased region" description="Basic and acidic residues" evidence="1">
    <location>
        <begin position="39"/>
        <end position="48"/>
    </location>
</feature>
<feature type="region of interest" description="Disordered" evidence="1">
    <location>
        <begin position="25"/>
        <end position="49"/>
    </location>
</feature>
<comment type="caution">
    <text evidence="2">The sequence shown here is derived from an EMBL/GenBank/DDBJ whole genome shotgun (WGS) entry which is preliminary data.</text>
</comment>
<dbReference type="AlphaFoldDB" id="A0AAV7LVY9"/>
<evidence type="ECO:0000256" key="1">
    <source>
        <dbReference type="SAM" id="MobiDB-lite"/>
    </source>
</evidence>
<sequence length="100" mass="10300">MCILRSPAGSAQAAADVLGGAAVDRAGSRPHPSVPGRVEAGESLRGESIRPTSCNTVSSIYTCPGQSAKACAGHREVRSGHNHPSPVCGWREEGPVPVWV</sequence>
<gene>
    <name evidence="2" type="ORF">NDU88_000589</name>
</gene>
<reference evidence="2" key="1">
    <citation type="journal article" date="2022" name="bioRxiv">
        <title>Sequencing and chromosome-scale assembly of the giantPleurodeles waltlgenome.</title>
        <authorList>
            <person name="Brown T."/>
            <person name="Elewa A."/>
            <person name="Iarovenko S."/>
            <person name="Subramanian E."/>
            <person name="Araus A.J."/>
            <person name="Petzold A."/>
            <person name="Susuki M."/>
            <person name="Suzuki K.-i.T."/>
            <person name="Hayashi T."/>
            <person name="Toyoda A."/>
            <person name="Oliveira C."/>
            <person name="Osipova E."/>
            <person name="Leigh N.D."/>
            <person name="Simon A."/>
            <person name="Yun M.H."/>
        </authorList>
    </citation>
    <scope>NUCLEOTIDE SEQUENCE</scope>
    <source>
        <strain evidence="2">20211129_DDA</strain>
        <tissue evidence="2">Liver</tissue>
    </source>
</reference>
<evidence type="ECO:0000313" key="2">
    <source>
        <dbReference type="EMBL" id="KAJ1095426.1"/>
    </source>
</evidence>
<protein>
    <submittedName>
        <fullName evidence="2">Uncharacterized protein</fullName>
    </submittedName>
</protein>
<keyword evidence="3" id="KW-1185">Reference proteome</keyword>
<proteinExistence type="predicted"/>
<dbReference type="Proteomes" id="UP001066276">
    <property type="component" value="Chromosome 10"/>
</dbReference>
<organism evidence="2 3">
    <name type="scientific">Pleurodeles waltl</name>
    <name type="common">Iberian ribbed newt</name>
    <dbReference type="NCBI Taxonomy" id="8319"/>
    <lineage>
        <taxon>Eukaryota</taxon>
        <taxon>Metazoa</taxon>
        <taxon>Chordata</taxon>
        <taxon>Craniata</taxon>
        <taxon>Vertebrata</taxon>
        <taxon>Euteleostomi</taxon>
        <taxon>Amphibia</taxon>
        <taxon>Batrachia</taxon>
        <taxon>Caudata</taxon>
        <taxon>Salamandroidea</taxon>
        <taxon>Salamandridae</taxon>
        <taxon>Pleurodelinae</taxon>
        <taxon>Pleurodeles</taxon>
    </lineage>
</organism>
<accession>A0AAV7LVY9</accession>
<dbReference type="EMBL" id="JANPWB010000014">
    <property type="protein sequence ID" value="KAJ1095426.1"/>
    <property type="molecule type" value="Genomic_DNA"/>
</dbReference>
<evidence type="ECO:0000313" key="3">
    <source>
        <dbReference type="Proteomes" id="UP001066276"/>
    </source>
</evidence>